<evidence type="ECO:0000313" key="4">
    <source>
        <dbReference type="Proteomes" id="UP000295313"/>
    </source>
</evidence>
<dbReference type="Pfam" id="PF13582">
    <property type="entry name" value="Reprolysin_3"/>
    <property type="match status" value="1"/>
</dbReference>
<name>A0A4V3H2E0_9FLAO</name>
<comment type="caution">
    <text evidence="3">The sequence shown here is derived from an EMBL/GenBank/DDBJ whole genome shotgun (WGS) entry which is preliminary data.</text>
</comment>
<evidence type="ECO:0000259" key="2">
    <source>
        <dbReference type="Pfam" id="PF18962"/>
    </source>
</evidence>
<evidence type="ECO:0000256" key="1">
    <source>
        <dbReference type="ARBA" id="ARBA00022729"/>
    </source>
</evidence>
<dbReference type="InterPro" id="IPR013783">
    <property type="entry name" value="Ig-like_fold"/>
</dbReference>
<gene>
    <name evidence="3" type="ORF">B0I22_3126</name>
</gene>
<dbReference type="Gene3D" id="2.60.40.10">
    <property type="entry name" value="Immunoglobulins"/>
    <property type="match status" value="1"/>
</dbReference>
<keyword evidence="4" id="KW-1185">Reference proteome</keyword>
<proteinExistence type="predicted"/>
<dbReference type="RefSeq" id="WP_133946088.1">
    <property type="nucleotide sequence ID" value="NZ_SOEO01000003.1"/>
</dbReference>
<dbReference type="InterPro" id="IPR024079">
    <property type="entry name" value="MetalloPept_cat_dom_sf"/>
</dbReference>
<dbReference type="AlphaFoldDB" id="A0A4V3H2E0"/>
<organism evidence="3 4">
    <name type="scientific">Epilithonimonas xixisoli</name>
    <dbReference type="NCBI Taxonomy" id="1476462"/>
    <lineage>
        <taxon>Bacteria</taxon>
        <taxon>Pseudomonadati</taxon>
        <taxon>Bacteroidota</taxon>
        <taxon>Flavobacteriia</taxon>
        <taxon>Flavobacteriales</taxon>
        <taxon>Weeksellaceae</taxon>
        <taxon>Chryseobacterium group</taxon>
        <taxon>Epilithonimonas</taxon>
    </lineage>
</organism>
<sequence>MVKQLLTATGIMASMMLSAQKNFWNQVQNVNTFGKKALKERTTTPTDYKLYNLNVQGLKAELAKAPSRESQDESLVLKFPTADGKLVDYIVKDAPTLSKELAAKYPGINSYVGYQKGNSGNTIRFSTSPFDGINIMYFDNSEVSYLDTYTDDASTFIVYKRENLPVNPEKFNCGYENDDIAVPHTETIANKAPLVRDGQLRTYRLALACTIEYSAFHVNRANLNGGTLEQKKAAVLAAMNASMTRVNGVYEKSLSLTMVIVPDNDKVIFIDSDNFTNNNPPPTYPILNENQTVCDNLIGSTNYDIGHVFSTASGGVAQLRSPCQTGSKARGTTGTNSPINDPFNIDYVAHEIGHQFGGNHTFRSCGGNENNTTAAEPGSGSTIMAYAGICGATNNVQTRSDAYFHSISMNEMYIFISRSTDCSVKTPNNNTVPTADAGPDYTIPNGTAFVLTGQGTDPDGDSITYLWEQIDTASNVQPPITTGTVGPIFRSYFPSVSNERYFPRLPSIIANTLTPKWEVIPSVSRVLNFSLIVNDNKATGNQTARDLMVVNVANAGPFKVTSHTAYLEYNGGEATTITWDVAGTNAAPINTANVQILLSTDAGLTFTTVLGEFPNTGSASVMLPNVNVASARIMIKAVNNIYLAVNSSPFKIKEVLAVNESAFNKGFAIYPNPAKGEVNISLSKAAKDATYQILDLSGKLISTGSLPNEKTQVNISSLKTGTYRIVISNNGETTSKNLIVK</sequence>
<evidence type="ECO:0000313" key="3">
    <source>
        <dbReference type="EMBL" id="TDX83067.1"/>
    </source>
</evidence>
<dbReference type="NCBIfam" id="TIGR04183">
    <property type="entry name" value="Por_Secre_tail"/>
    <property type="match status" value="1"/>
</dbReference>
<dbReference type="Pfam" id="PF18962">
    <property type="entry name" value="Por_Secre_tail"/>
    <property type="match status" value="1"/>
</dbReference>
<dbReference type="GO" id="GO:0008237">
    <property type="term" value="F:metallopeptidase activity"/>
    <property type="evidence" value="ECO:0007669"/>
    <property type="project" value="InterPro"/>
</dbReference>
<dbReference type="EMBL" id="SOEO01000003">
    <property type="protein sequence ID" value="TDX83067.1"/>
    <property type="molecule type" value="Genomic_DNA"/>
</dbReference>
<dbReference type="Proteomes" id="UP000295313">
    <property type="component" value="Unassembled WGS sequence"/>
</dbReference>
<dbReference type="OrthoDB" id="9792152at2"/>
<dbReference type="InterPro" id="IPR026444">
    <property type="entry name" value="Secre_tail"/>
</dbReference>
<feature type="domain" description="Secretion system C-terminal sorting" evidence="2">
    <location>
        <begin position="669"/>
        <end position="740"/>
    </location>
</feature>
<reference evidence="3 4" key="1">
    <citation type="submission" date="2019-03" db="EMBL/GenBank/DDBJ databases">
        <title>Genomic Encyclopedia of Type Strains, Phase III (KMG-III): the genomes of soil and plant-associated and newly described type strains.</title>
        <authorList>
            <person name="Whitman W."/>
        </authorList>
    </citation>
    <scope>NUCLEOTIDE SEQUENCE [LARGE SCALE GENOMIC DNA]</scope>
    <source>
        <strain evidence="3 4">CGMCC 1.12802</strain>
    </source>
</reference>
<dbReference type="Gene3D" id="3.40.390.10">
    <property type="entry name" value="Collagenase (Catalytic Domain)"/>
    <property type="match status" value="1"/>
</dbReference>
<protein>
    <submittedName>
        <fullName evidence="3">Putative secreted protein (Por secretion system target)</fullName>
    </submittedName>
</protein>
<dbReference type="SUPFAM" id="SSF55486">
    <property type="entry name" value="Metalloproteases ('zincins'), catalytic domain"/>
    <property type="match status" value="1"/>
</dbReference>
<accession>A0A4V3H2E0</accession>
<keyword evidence="1" id="KW-0732">Signal</keyword>